<dbReference type="Proteomes" id="UP001461498">
    <property type="component" value="Unassembled WGS sequence"/>
</dbReference>
<evidence type="ECO:0000313" key="1">
    <source>
        <dbReference type="EMBL" id="KAK9503808.1"/>
    </source>
</evidence>
<keyword evidence="2" id="KW-1185">Reference proteome</keyword>
<dbReference type="AlphaFoldDB" id="A0AAW1D3T4"/>
<reference evidence="1 2" key="1">
    <citation type="submission" date="2022-12" db="EMBL/GenBank/DDBJ databases">
        <title>Chromosome-level genome assembly of true bugs.</title>
        <authorList>
            <person name="Ma L."/>
            <person name="Li H."/>
        </authorList>
    </citation>
    <scope>NUCLEOTIDE SEQUENCE [LARGE SCALE GENOMIC DNA]</scope>
    <source>
        <strain evidence="1">Lab_2022b</strain>
    </source>
</reference>
<sequence length="78" mass="8970">MSPIEASPEVTVANKYRWKRWIKQTTDGLYDSSINQILQSLTDTEVVKSMDMNAKSVLIVMISMNHYCLFISTPHYSL</sequence>
<protein>
    <submittedName>
        <fullName evidence="1">Uncharacterized protein</fullName>
    </submittedName>
</protein>
<accession>A0AAW1D3T4</accession>
<evidence type="ECO:0000313" key="2">
    <source>
        <dbReference type="Proteomes" id="UP001461498"/>
    </source>
</evidence>
<gene>
    <name evidence="1" type="ORF">O3M35_010286</name>
</gene>
<name>A0AAW1D3T4_9HEMI</name>
<proteinExistence type="predicted"/>
<organism evidence="1 2">
    <name type="scientific">Rhynocoris fuscipes</name>
    <dbReference type="NCBI Taxonomy" id="488301"/>
    <lineage>
        <taxon>Eukaryota</taxon>
        <taxon>Metazoa</taxon>
        <taxon>Ecdysozoa</taxon>
        <taxon>Arthropoda</taxon>
        <taxon>Hexapoda</taxon>
        <taxon>Insecta</taxon>
        <taxon>Pterygota</taxon>
        <taxon>Neoptera</taxon>
        <taxon>Paraneoptera</taxon>
        <taxon>Hemiptera</taxon>
        <taxon>Heteroptera</taxon>
        <taxon>Panheteroptera</taxon>
        <taxon>Cimicomorpha</taxon>
        <taxon>Reduviidae</taxon>
        <taxon>Harpactorinae</taxon>
        <taxon>Harpactorini</taxon>
        <taxon>Rhynocoris</taxon>
    </lineage>
</organism>
<dbReference type="EMBL" id="JAPXFL010000007">
    <property type="protein sequence ID" value="KAK9503808.1"/>
    <property type="molecule type" value="Genomic_DNA"/>
</dbReference>
<comment type="caution">
    <text evidence="1">The sequence shown here is derived from an EMBL/GenBank/DDBJ whole genome shotgun (WGS) entry which is preliminary data.</text>
</comment>